<dbReference type="AlphaFoldDB" id="A0A9P4QI47"/>
<dbReference type="OrthoDB" id="3910313at2759"/>
<dbReference type="PANTHER" id="PTHR38788">
    <property type="entry name" value="CLR5 DOMAIN-CONTAINING PROTEIN"/>
    <property type="match status" value="1"/>
</dbReference>
<dbReference type="EMBL" id="ML996379">
    <property type="protein sequence ID" value="KAF2726864.1"/>
    <property type="molecule type" value="Genomic_DNA"/>
</dbReference>
<name>A0A9P4QI47_9PLEO</name>
<comment type="caution">
    <text evidence="2">The sequence shown here is derived from an EMBL/GenBank/DDBJ whole genome shotgun (WGS) entry which is preliminary data.</text>
</comment>
<organism evidence="2 3">
    <name type="scientific">Polyplosphaeria fusca</name>
    <dbReference type="NCBI Taxonomy" id="682080"/>
    <lineage>
        <taxon>Eukaryota</taxon>
        <taxon>Fungi</taxon>
        <taxon>Dikarya</taxon>
        <taxon>Ascomycota</taxon>
        <taxon>Pezizomycotina</taxon>
        <taxon>Dothideomycetes</taxon>
        <taxon>Pleosporomycetidae</taxon>
        <taxon>Pleosporales</taxon>
        <taxon>Tetraplosphaeriaceae</taxon>
        <taxon>Polyplosphaeria</taxon>
    </lineage>
</organism>
<proteinExistence type="predicted"/>
<sequence length="159" mass="18637">MSAKLTEDDWSLHKAVIQALYLTEDRKLQGPGGVIEQMFVEYKFKATKAQYEKHFKKWGFRKNKRRDDWEATAAKVAKRKRDGKESELWIGDERVPVKKLRKEISRYGYDAAFPTSSSSKYTRRNLRVHSSISSGYGFIMQSPLVPVSSYDWVQRLVFY</sequence>
<protein>
    <recommendedName>
        <fullName evidence="1">Clr5 domain-containing protein</fullName>
    </recommendedName>
</protein>
<evidence type="ECO:0000259" key="1">
    <source>
        <dbReference type="Pfam" id="PF14420"/>
    </source>
</evidence>
<evidence type="ECO:0000313" key="2">
    <source>
        <dbReference type="EMBL" id="KAF2726864.1"/>
    </source>
</evidence>
<gene>
    <name evidence="2" type="ORF">EJ04DRAFT_570892</name>
</gene>
<dbReference type="PANTHER" id="PTHR38788:SF3">
    <property type="entry name" value="CLR5 DOMAIN-CONTAINING PROTEIN"/>
    <property type="match status" value="1"/>
</dbReference>
<dbReference type="InterPro" id="IPR025676">
    <property type="entry name" value="Clr5_dom"/>
</dbReference>
<evidence type="ECO:0000313" key="3">
    <source>
        <dbReference type="Proteomes" id="UP000799444"/>
    </source>
</evidence>
<dbReference type="Proteomes" id="UP000799444">
    <property type="component" value="Unassembled WGS sequence"/>
</dbReference>
<keyword evidence="3" id="KW-1185">Reference proteome</keyword>
<accession>A0A9P4QI47</accession>
<reference evidence="2" key="1">
    <citation type="journal article" date="2020" name="Stud. Mycol.">
        <title>101 Dothideomycetes genomes: a test case for predicting lifestyles and emergence of pathogens.</title>
        <authorList>
            <person name="Haridas S."/>
            <person name="Albert R."/>
            <person name="Binder M."/>
            <person name="Bloem J."/>
            <person name="Labutti K."/>
            <person name="Salamov A."/>
            <person name="Andreopoulos B."/>
            <person name="Baker S."/>
            <person name="Barry K."/>
            <person name="Bills G."/>
            <person name="Bluhm B."/>
            <person name="Cannon C."/>
            <person name="Castanera R."/>
            <person name="Culley D."/>
            <person name="Daum C."/>
            <person name="Ezra D."/>
            <person name="Gonzalez J."/>
            <person name="Henrissat B."/>
            <person name="Kuo A."/>
            <person name="Liang C."/>
            <person name="Lipzen A."/>
            <person name="Lutzoni F."/>
            <person name="Magnuson J."/>
            <person name="Mondo S."/>
            <person name="Nolan M."/>
            <person name="Ohm R."/>
            <person name="Pangilinan J."/>
            <person name="Park H.-J."/>
            <person name="Ramirez L."/>
            <person name="Alfaro M."/>
            <person name="Sun H."/>
            <person name="Tritt A."/>
            <person name="Yoshinaga Y."/>
            <person name="Zwiers L.-H."/>
            <person name="Turgeon B."/>
            <person name="Goodwin S."/>
            <person name="Spatafora J."/>
            <person name="Crous P."/>
            <person name="Grigoriev I."/>
        </authorList>
    </citation>
    <scope>NUCLEOTIDE SEQUENCE</scope>
    <source>
        <strain evidence="2">CBS 125425</strain>
    </source>
</reference>
<feature type="domain" description="Clr5" evidence="1">
    <location>
        <begin position="7"/>
        <end position="62"/>
    </location>
</feature>
<dbReference type="Pfam" id="PF14420">
    <property type="entry name" value="Clr5"/>
    <property type="match status" value="1"/>
</dbReference>